<dbReference type="OMA" id="KLWINQV"/>
<feature type="region of interest" description="Disordered" evidence="6">
    <location>
        <begin position="87"/>
        <end position="114"/>
    </location>
</feature>
<evidence type="ECO:0000313" key="9">
    <source>
        <dbReference type="Proteomes" id="UP000305647"/>
    </source>
</evidence>
<evidence type="ECO:0000256" key="6">
    <source>
        <dbReference type="SAM" id="MobiDB-lite"/>
    </source>
</evidence>
<keyword evidence="4" id="KW-0539">Nucleus</keyword>
<dbReference type="PROSITE" id="PS50217">
    <property type="entry name" value="BZIP"/>
    <property type="match status" value="1"/>
</dbReference>
<comment type="caution">
    <text evidence="8">The sequence shown here is derived from an EMBL/GenBank/DDBJ whole genome shotgun (WGS) entry which is preliminary data.</text>
</comment>
<dbReference type="SMART" id="SM00338">
    <property type="entry name" value="BRLZ"/>
    <property type="match status" value="1"/>
</dbReference>
<organism evidence="8 9">
    <name type="scientific">Wallemia mellicola</name>
    <dbReference type="NCBI Taxonomy" id="1708541"/>
    <lineage>
        <taxon>Eukaryota</taxon>
        <taxon>Fungi</taxon>
        <taxon>Dikarya</taxon>
        <taxon>Basidiomycota</taxon>
        <taxon>Wallemiomycotina</taxon>
        <taxon>Wallemiomycetes</taxon>
        <taxon>Wallemiales</taxon>
        <taxon>Wallemiaceae</taxon>
        <taxon>Wallemia</taxon>
    </lineage>
</organism>
<reference evidence="8 9" key="1">
    <citation type="submission" date="2019-03" db="EMBL/GenBank/DDBJ databases">
        <title>Sequencing 25 genomes of Wallemia mellicola.</title>
        <authorList>
            <person name="Gostincar C."/>
        </authorList>
    </citation>
    <scope>NUCLEOTIDE SEQUENCE [LARGE SCALE GENOMIC DNA]</scope>
    <source>
        <strain evidence="8 9">EXF-8738</strain>
    </source>
</reference>
<proteinExistence type="predicted"/>
<dbReference type="SUPFAM" id="SSF57959">
    <property type="entry name" value="Leucine zipper domain"/>
    <property type="match status" value="1"/>
</dbReference>
<dbReference type="Pfam" id="PF00170">
    <property type="entry name" value="bZIP_1"/>
    <property type="match status" value="1"/>
</dbReference>
<feature type="compositionally biased region" description="Basic and acidic residues" evidence="6">
    <location>
        <begin position="87"/>
        <end position="96"/>
    </location>
</feature>
<evidence type="ECO:0000256" key="4">
    <source>
        <dbReference type="ARBA" id="ARBA00023242"/>
    </source>
</evidence>
<dbReference type="InterPro" id="IPR046347">
    <property type="entry name" value="bZIP_sf"/>
</dbReference>
<sequence length="225" mass="25646">MSAEDSKMKLEEMAKARTNGVEVNPFEKSFIQYNTPASATAATATTNGGPLFTPGLNSFLESFGSDNSSFNPYVPQQQPQRSIHSGIEREVDRNDHNYVSPSKRKSNKKPWREVDLDDTPELMKPVGRAGNPNLHVSQDGRELSTEERKKLMLDRNREAASRCRQRKKNWINQVQDQADLLQKENAQLRDEILKYRHLVLELREQCTELKASLANKEYKNGSIVI</sequence>
<dbReference type="GO" id="GO:0003700">
    <property type="term" value="F:DNA-binding transcription factor activity"/>
    <property type="evidence" value="ECO:0007669"/>
    <property type="project" value="InterPro"/>
</dbReference>
<gene>
    <name evidence="8" type="ORF">E3Q10_03715</name>
</gene>
<keyword evidence="3" id="KW-0804">Transcription</keyword>
<keyword evidence="2" id="KW-0805">Transcription regulation</keyword>
<name>A0A4T0LQ02_9BASI</name>
<evidence type="ECO:0000256" key="3">
    <source>
        <dbReference type="ARBA" id="ARBA00023163"/>
    </source>
</evidence>
<protein>
    <recommendedName>
        <fullName evidence="7">BZIP domain-containing protein</fullName>
    </recommendedName>
</protein>
<dbReference type="Proteomes" id="UP000305647">
    <property type="component" value="Unassembled WGS sequence"/>
</dbReference>
<dbReference type="GO" id="GO:0005634">
    <property type="term" value="C:nucleus"/>
    <property type="evidence" value="ECO:0007669"/>
    <property type="project" value="UniProtKB-SubCell"/>
</dbReference>
<dbReference type="CDD" id="cd14687">
    <property type="entry name" value="bZIP_ATF2"/>
    <property type="match status" value="1"/>
</dbReference>
<dbReference type="PANTHER" id="PTHR19304">
    <property type="entry name" value="CYCLIC-AMP RESPONSE ELEMENT BINDING PROTEIN"/>
    <property type="match status" value="1"/>
</dbReference>
<evidence type="ECO:0000256" key="2">
    <source>
        <dbReference type="ARBA" id="ARBA00023015"/>
    </source>
</evidence>
<dbReference type="AlphaFoldDB" id="A0A4T0LQ02"/>
<evidence type="ECO:0000256" key="5">
    <source>
        <dbReference type="SAM" id="Coils"/>
    </source>
</evidence>
<feature type="domain" description="BZIP" evidence="7">
    <location>
        <begin position="146"/>
        <end position="209"/>
    </location>
</feature>
<keyword evidence="5" id="KW-0175">Coiled coil</keyword>
<evidence type="ECO:0000259" key="7">
    <source>
        <dbReference type="PROSITE" id="PS50217"/>
    </source>
</evidence>
<dbReference type="InterPro" id="IPR004827">
    <property type="entry name" value="bZIP"/>
</dbReference>
<evidence type="ECO:0000256" key="1">
    <source>
        <dbReference type="ARBA" id="ARBA00004123"/>
    </source>
</evidence>
<comment type="subcellular location">
    <subcellularLocation>
        <location evidence="1">Nucleus</location>
    </subcellularLocation>
</comment>
<dbReference type="EMBL" id="SPRO01000056">
    <property type="protein sequence ID" value="TIC25567.1"/>
    <property type="molecule type" value="Genomic_DNA"/>
</dbReference>
<evidence type="ECO:0000313" key="8">
    <source>
        <dbReference type="EMBL" id="TIC25567.1"/>
    </source>
</evidence>
<accession>A0A4T0LQ02</accession>
<dbReference type="Gene3D" id="1.20.5.170">
    <property type="match status" value="1"/>
</dbReference>
<feature type="coiled-coil region" evidence="5">
    <location>
        <begin position="171"/>
        <end position="219"/>
    </location>
</feature>
<dbReference type="InterPro" id="IPR051027">
    <property type="entry name" value="bZIP_transcription_factors"/>
</dbReference>